<dbReference type="Proteomes" id="UP000664277">
    <property type="component" value="Unassembled WGS sequence"/>
</dbReference>
<feature type="domain" description="NAD-dependent epimerase/dehydratase" evidence="1">
    <location>
        <begin position="3"/>
        <end position="215"/>
    </location>
</feature>
<protein>
    <submittedName>
        <fullName evidence="2">NAD(P)H-binding protein</fullName>
    </submittedName>
</protein>
<evidence type="ECO:0000313" key="2">
    <source>
        <dbReference type="EMBL" id="MBN8661352.1"/>
    </source>
</evidence>
<comment type="caution">
    <text evidence="2">The sequence shown here is derived from an EMBL/GenBank/DDBJ whole genome shotgun (WGS) entry which is preliminary data.</text>
</comment>
<proteinExistence type="predicted"/>
<dbReference type="InterPro" id="IPR001509">
    <property type="entry name" value="Epimerase_deHydtase"/>
</dbReference>
<dbReference type="InterPro" id="IPR036291">
    <property type="entry name" value="NAD(P)-bd_dom_sf"/>
</dbReference>
<dbReference type="GO" id="GO:0044877">
    <property type="term" value="F:protein-containing complex binding"/>
    <property type="evidence" value="ECO:0007669"/>
    <property type="project" value="TreeGrafter"/>
</dbReference>
<dbReference type="AlphaFoldDB" id="A0A8J7PNL7"/>
<name>A0A8J7PNL7_9BACT</name>
<dbReference type="InterPro" id="IPR051207">
    <property type="entry name" value="ComplexI_NDUFA9_subunit"/>
</dbReference>
<dbReference type="PANTHER" id="PTHR12126:SF11">
    <property type="entry name" value="NADH DEHYDROGENASE [UBIQUINONE] 1 ALPHA SUBCOMPLEX SUBUNIT 9, MITOCHONDRIAL"/>
    <property type="match status" value="1"/>
</dbReference>
<dbReference type="Gene3D" id="3.40.50.720">
    <property type="entry name" value="NAD(P)-binding Rossmann-like Domain"/>
    <property type="match status" value="1"/>
</dbReference>
<dbReference type="Pfam" id="PF01370">
    <property type="entry name" value="Epimerase"/>
    <property type="match status" value="1"/>
</dbReference>
<evidence type="ECO:0000313" key="3">
    <source>
        <dbReference type="Proteomes" id="UP000664277"/>
    </source>
</evidence>
<evidence type="ECO:0000259" key="1">
    <source>
        <dbReference type="Pfam" id="PF01370"/>
    </source>
</evidence>
<sequence length="313" mass="35143">MLLVIGGTGFLGSKVVELLLQQKYPIRLLTRGAGDWKTSNLSHYRKKGIEVVVGPLEDDEVLSKAVDGATCVINISGSFQLVSSHRDSSYEYLNTLLVEKLIHLCHEYKVQRFLHVSCLGAREESDCSYLASKSEGEALLRETELYWTVFRPSYMFGERFPFIEMLAPIITFKPFLAVVGSGLNRIQPVLVDDVAQAVVSSIYNRETVQQIFDIGGPVDYSFVELLQMVRDEFGIAGSVMTLPSQLSGRVFDMVKNVLPKNTLNLELAHLLIADSFSEDNRARAFFQLSDTYIEDYLPTIVETIQAARKKLNK</sequence>
<reference evidence="2" key="1">
    <citation type="submission" date="2021-02" db="EMBL/GenBank/DDBJ databases">
        <title>Genome-Resolved Metagenomics of a Microbial Community Performing Photosynthetic Biological Nutrient Removal.</title>
        <authorList>
            <person name="Mcdaniel E.A."/>
        </authorList>
    </citation>
    <scope>NUCLEOTIDE SEQUENCE</scope>
    <source>
        <strain evidence="2">UWPOB_OBS1</strain>
    </source>
</reference>
<dbReference type="PANTHER" id="PTHR12126">
    <property type="entry name" value="NADH-UBIQUINONE OXIDOREDUCTASE 39 KDA SUBUNIT-RELATED"/>
    <property type="match status" value="1"/>
</dbReference>
<gene>
    <name evidence="2" type="ORF">J0M35_13380</name>
</gene>
<accession>A0A8J7PNL7</accession>
<organism evidence="2 3">
    <name type="scientific">Candidatus Obscuribacter phosphatis</name>
    <dbReference type="NCBI Taxonomy" id="1906157"/>
    <lineage>
        <taxon>Bacteria</taxon>
        <taxon>Bacillati</taxon>
        <taxon>Candidatus Melainabacteria</taxon>
        <taxon>Candidatus Obscuribacterales</taxon>
        <taxon>Candidatus Obscuribacteraceae</taxon>
        <taxon>Candidatus Obscuribacter</taxon>
    </lineage>
</organism>
<dbReference type="EMBL" id="JAFLCK010000019">
    <property type="protein sequence ID" value="MBN8661352.1"/>
    <property type="molecule type" value="Genomic_DNA"/>
</dbReference>
<dbReference type="SUPFAM" id="SSF51735">
    <property type="entry name" value="NAD(P)-binding Rossmann-fold domains"/>
    <property type="match status" value="1"/>
</dbReference>